<dbReference type="Proteomes" id="UP000190092">
    <property type="component" value="Unassembled WGS sequence"/>
</dbReference>
<dbReference type="PANTHER" id="PTHR40265">
    <property type="entry name" value="BLL2707 PROTEIN"/>
    <property type="match status" value="1"/>
</dbReference>
<protein>
    <submittedName>
        <fullName evidence="2">Glyoxalase-like domain-containing protein</fullName>
    </submittedName>
</protein>
<dbReference type="Gene3D" id="3.10.180.10">
    <property type="entry name" value="2,3-Dihydroxybiphenyl 1,2-Dioxygenase, domain 1"/>
    <property type="match status" value="1"/>
</dbReference>
<dbReference type="InterPro" id="IPR029068">
    <property type="entry name" value="Glyas_Bleomycin-R_OHBP_Dase"/>
</dbReference>
<dbReference type="InterPro" id="IPR025870">
    <property type="entry name" value="Glyoxalase-like_dom"/>
</dbReference>
<keyword evidence="3" id="KW-1185">Reference proteome</keyword>
<organism evidence="2 3">
    <name type="scientific">Enhydrobacter aerosaccus</name>
    <dbReference type="NCBI Taxonomy" id="225324"/>
    <lineage>
        <taxon>Bacteria</taxon>
        <taxon>Pseudomonadati</taxon>
        <taxon>Pseudomonadota</taxon>
        <taxon>Alphaproteobacteria</taxon>
        <taxon>Hyphomicrobiales</taxon>
        <taxon>Enhydrobacter</taxon>
    </lineage>
</organism>
<evidence type="ECO:0000313" key="3">
    <source>
        <dbReference type="Proteomes" id="UP000190092"/>
    </source>
</evidence>
<proteinExistence type="predicted"/>
<dbReference type="Pfam" id="PF13468">
    <property type="entry name" value="Glyoxalase_3"/>
    <property type="match status" value="1"/>
</dbReference>
<gene>
    <name evidence="2" type="ORF">SAMN02745126_03159</name>
</gene>
<dbReference type="EMBL" id="FUWJ01000003">
    <property type="protein sequence ID" value="SKA01780.1"/>
    <property type="molecule type" value="Genomic_DNA"/>
</dbReference>
<dbReference type="AlphaFoldDB" id="A0A1T4QD90"/>
<reference evidence="3" key="1">
    <citation type="submission" date="2017-02" db="EMBL/GenBank/DDBJ databases">
        <authorList>
            <person name="Varghese N."/>
            <person name="Submissions S."/>
        </authorList>
    </citation>
    <scope>NUCLEOTIDE SEQUENCE [LARGE SCALE GENOMIC DNA]</scope>
    <source>
        <strain evidence="3">ATCC 27094</strain>
    </source>
</reference>
<dbReference type="PANTHER" id="PTHR40265:SF1">
    <property type="entry name" value="GLYOXALASE-LIKE DOMAIN-CONTAINING PROTEIN"/>
    <property type="match status" value="1"/>
</dbReference>
<evidence type="ECO:0000259" key="1">
    <source>
        <dbReference type="Pfam" id="PF13468"/>
    </source>
</evidence>
<accession>A0A1T4QD90</accession>
<name>A0A1T4QD90_9HYPH</name>
<sequence>MPVSGAKGVSTMTLPVPTLDHVVINARDDMDRAADIYRRLGFTLTERGYHSLGSMNHLAMFGTDYLELIAVPKGATSGRLDLLNFSFGLNGLVFGTEDSAVTYAALSKAGVPVEPPVEFTRPVKFAGGQGDARFRTVRMKAGIVPYGRVYYCHHFTRELVWRDEWRHHGNGVVAIARALIVDPDPVKGIKLYEDMFGTEAVRDIAGGKSLVVGNSRFDVITAAALEEQFGNAVPDPEGRPAYMAGLSFRTTSLGKAARALQDGQIAGVMRSKDRVVVPAREAMNAVLEFIE</sequence>
<feature type="domain" description="Glyoxalase-like" evidence="1">
    <location>
        <begin position="19"/>
        <end position="191"/>
    </location>
</feature>
<dbReference type="STRING" id="225324.SAMN02745126_03159"/>
<evidence type="ECO:0000313" key="2">
    <source>
        <dbReference type="EMBL" id="SKA01780.1"/>
    </source>
</evidence>
<dbReference type="SUPFAM" id="SSF54593">
    <property type="entry name" value="Glyoxalase/Bleomycin resistance protein/Dihydroxybiphenyl dioxygenase"/>
    <property type="match status" value="1"/>
</dbReference>